<keyword evidence="3" id="KW-1185">Reference proteome</keyword>
<sequence>MHRFTLALACCLATGGAHAQATDASRKLAQEAVIVDTHIDAPGELRDAWRDLVVDTDREFDWPKSQVGGLDIAFMSIYTSPKQDADNTAYHAANQQIDAVLALAARAPDKFALLTSPRDVARLARPGRVLLPLGMENGAPIGDDLAKLSFFFNRGIRYITLAHSAANRISDSSYGAERKWNGLSPFGREVVAEMNRLGIMVDVSHLSDIAALEAVKLSRVPVVATHSGMRHFTPGFERNASDAVAKAIAAKGGVVQITFGTGFVNPKAAADMQAKFRERAALQTRNAEAKAAGRDVEDEAAWSAAWDNSHPTPPTEIQAVVDQIVYAVKLLGADHVGIGSDFDGVGGALPNDLRTVADYPNLIAGLQQAGMSDGDIRKVLGTNLLRVWTAVEDGAEH</sequence>
<dbReference type="InterPro" id="IPR008257">
    <property type="entry name" value="Pept_M19"/>
</dbReference>
<feature type="signal peptide" evidence="1">
    <location>
        <begin position="1"/>
        <end position="19"/>
    </location>
</feature>
<dbReference type="PANTHER" id="PTHR10443">
    <property type="entry name" value="MICROSOMAL DIPEPTIDASE"/>
    <property type="match status" value="1"/>
</dbReference>
<feature type="chain" id="PRO_5013020732" evidence="1">
    <location>
        <begin position="20"/>
        <end position="397"/>
    </location>
</feature>
<keyword evidence="1" id="KW-0732">Signal</keyword>
<evidence type="ECO:0000313" key="2">
    <source>
        <dbReference type="EMBL" id="SIQ51100.1"/>
    </source>
</evidence>
<dbReference type="CDD" id="cd01301">
    <property type="entry name" value="rDP_like"/>
    <property type="match status" value="1"/>
</dbReference>
<dbReference type="OrthoDB" id="9804920at2"/>
<dbReference type="GO" id="GO:0006508">
    <property type="term" value="P:proteolysis"/>
    <property type="evidence" value="ECO:0007669"/>
    <property type="project" value="InterPro"/>
</dbReference>
<dbReference type="RefSeq" id="WP_076586603.1">
    <property type="nucleotide sequence ID" value="NZ_FTLW01000003.1"/>
</dbReference>
<name>A0A1N6TCJ9_9GAMM</name>
<dbReference type="STRING" id="1604334.SAMN05421546_1335"/>
<dbReference type="AlphaFoldDB" id="A0A1N6TCJ9"/>
<dbReference type="PROSITE" id="PS51365">
    <property type="entry name" value="RENAL_DIPEPTIDASE_2"/>
    <property type="match status" value="1"/>
</dbReference>
<dbReference type="Gene3D" id="3.20.20.140">
    <property type="entry name" value="Metal-dependent hydrolases"/>
    <property type="match status" value="1"/>
</dbReference>
<accession>A0A1N6TCJ9</accession>
<reference evidence="3" key="1">
    <citation type="submission" date="2017-01" db="EMBL/GenBank/DDBJ databases">
        <authorList>
            <person name="Varghese N."/>
            <person name="Submissions S."/>
        </authorList>
    </citation>
    <scope>NUCLEOTIDE SEQUENCE [LARGE SCALE GENOMIC DNA]</scope>
    <source>
        <strain evidence="3">UM1</strain>
    </source>
</reference>
<dbReference type="EMBL" id="FTLW01000003">
    <property type="protein sequence ID" value="SIQ51100.1"/>
    <property type="molecule type" value="Genomic_DNA"/>
</dbReference>
<dbReference type="Proteomes" id="UP000241788">
    <property type="component" value="Unassembled WGS sequence"/>
</dbReference>
<dbReference type="InterPro" id="IPR032466">
    <property type="entry name" value="Metal_Hydrolase"/>
</dbReference>
<protein>
    <submittedName>
        <fullName evidence="2">Membrane dipeptidase</fullName>
    </submittedName>
</protein>
<dbReference type="PANTHER" id="PTHR10443:SF12">
    <property type="entry name" value="DIPEPTIDASE"/>
    <property type="match status" value="1"/>
</dbReference>
<evidence type="ECO:0000313" key="3">
    <source>
        <dbReference type="Proteomes" id="UP000241788"/>
    </source>
</evidence>
<evidence type="ECO:0000256" key="1">
    <source>
        <dbReference type="SAM" id="SignalP"/>
    </source>
</evidence>
<dbReference type="Pfam" id="PF01244">
    <property type="entry name" value="Peptidase_M19"/>
    <property type="match status" value="1"/>
</dbReference>
<dbReference type="SUPFAM" id="SSF51556">
    <property type="entry name" value="Metallo-dependent hydrolases"/>
    <property type="match status" value="1"/>
</dbReference>
<proteinExistence type="predicted"/>
<organism evidence="2 3">
    <name type="scientific">Solilutibacter tolerans</name>
    <dbReference type="NCBI Taxonomy" id="1604334"/>
    <lineage>
        <taxon>Bacteria</taxon>
        <taxon>Pseudomonadati</taxon>
        <taxon>Pseudomonadota</taxon>
        <taxon>Gammaproteobacteria</taxon>
        <taxon>Lysobacterales</taxon>
        <taxon>Lysobacteraceae</taxon>
        <taxon>Solilutibacter</taxon>
    </lineage>
</organism>
<dbReference type="GO" id="GO:0070573">
    <property type="term" value="F:metallodipeptidase activity"/>
    <property type="evidence" value="ECO:0007669"/>
    <property type="project" value="InterPro"/>
</dbReference>
<gene>
    <name evidence="2" type="ORF">SAMN05421546_1335</name>
</gene>